<feature type="transmembrane region" description="Helical" evidence="1">
    <location>
        <begin position="55"/>
        <end position="76"/>
    </location>
</feature>
<dbReference type="Proteomes" id="UP001386955">
    <property type="component" value="Unassembled WGS sequence"/>
</dbReference>
<accession>A0AAN9XUS3</accession>
<dbReference type="AlphaFoldDB" id="A0AAN9XUS3"/>
<evidence type="ECO:0000313" key="3">
    <source>
        <dbReference type="Proteomes" id="UP001386955"/>
    </source>
</evidence>
<keyword evidence="1" id="KW-0812">Transmembrane</keyword>
<keyword evidence="1" id="KW-0472">Membrane</keyword>
<proteinExistence type="predicted"/>
<keyword evidence="3" id="KW-1185">Reference proteome</keyword>
<name>A0AAN9XUS3_PSOTE</name>
<evidence type="ECO:0000256" key="1">
    <source>
        <dbReference type="SAM" id="Phobius"/>
    </source>
</evidence>
<sequence>MVVGVDGCVCMVAWYGQVEGSLQGFAQRLGKQNGYVGVDYVTALLNALLTVCYRIGLLICPYGCLLASFFFAYAVISKLDVFPLEFHNFVIGSLMQLHDFL</sequence>
<comment type="caution">
    <text evidence="2">The sequence shown here is derived from an EMBL/GenBank/DDBJ whole genome shotgun (WGS) entry which is preliminary data.</text>
</comment>
<evidence type="ECO:0000313" key="2">
    <source>
        <dbReference type="EMBL" id="KAK7410701.1"/>
    </source>
</evidence>
<organism evidence="2 3">
    <name type="scientific">Psophocarpus tetragonolobus</name>
    <name type="common">Winged bean</name>
    <name type="synonym">Dolichos tetragonolobus</name>
    <dbReference type="NCBI Taxonomy" id="3891"/>
    <lineage>
        <taxon>Eukaryota</taxon>
        <taxon>Viridiplantae</taxon>
        <taxon>Streptophyta</taxon>
        <taxon>Embryophyta</taxon>
        <taxon>Tracheophyta</taxon>
        <taxon>Spermatophyta</taxon>
        <taxon>Magnoliopsida</taxon>
        <taxon>eudicotyledons</taxon>
        <taxon>Gunneridae</taxon>
        <taxon>Pentapetalae</taxon>
        <taxon>rosids</taxon>
        <taxon>fabids</taxon>
        <taxon>Fabales</taxon>
        <taxon>Fabaceae</taxon>
        <taxon>Papilionoideae</taxon>
        <taxon>50 kb inversion clade</taxon>
        <taxon>NPAAA clade</taxon>
        <taxon>indigoferoid/millettioid clade</taxon>
        <taxon>Phaseoleae</taxon>
        <taxon>Psophocarpus</taxon>
    </lineage>
</organism>
<dbReference type="EMBL" id="JAYMYS010000001">
    <property type="protein sequence ID" value="KAK7410701.1"/>
    <property type="molecule type" value="Genomic_DNA"/>
</dbReference>
<reference evidence="2 3" key="1">
    <citation type="submission" date="2024-01" db="EMBL/GenBank/DDBJ databases">
        <title>The genomes of 5 underutilized Papilionoideae crops provide insights into root nodulation and disease resistanc.</title>
        <authorList>
            <person name="Jiang F."/>
        </authorList>
    </citation>
    <scope>NUCLEOTIDE SEQUENCE [LARGE SCALE GENOMIC DNA]</scope>
    <source>
        <strain evidence="2">DUOXIRENSHENG_FW03</strain>
        <tissue evidence="2">Leaves</tissue>
    </source>
</reference>
<keyword evidence="1" id="KW-1133">Transmembrane helix</keyword>
<protein>
    <submittedName>
        <fullName evidence="2">Uncharacterized protein</fullName>
    </submittedName>
</protein>
<gene>
    <name evidence="2" type="ORF">VNO78_01702</name>
</gene>